<comment type="similarity">
    <text evidence="1 5">Belongs to the universal ribosomal protein uL29 family.</text>
</comment>
<organism evidence="6 7">
    <name type="scientific">Sinobaca qinghaiensis</name>
    <dbReference type="NCBI Taxonomy" id="342944"/>
    <lineage>
        <taxon>Bacteria</taxon>
        <taxon>Bacillati</taxon>
        <taxon>Bacillota</taxon>
        <taxon>Bacilli</taxon>
        <taxon>Bacillales</taxon>
        <taxon>Sporolactobacillaceae</taxon>
        <taxon>Sinobaca</taxon>
    </lineage>
</organism>
<gene>
    <name evidence="5" type="primary">rpmC</name>
    <name evidence="6" type="ORF">ATL39_3469</name>
</gene>
<dbReference type="Proteomes" id="UP000285120">
    <property type="component" value="Unassembled WGS sequence"/>
</dbReference>
<sequence length="67" mass="7712">MKVNEFRNLTTAEVEAQTVSLKEELFNLRFQLATGQLENPGRIRNVRKDIARAKTVLRERELGINKG</sequence>
<keyword evidence="2 5" id="KW-0689">Ribosomal protein</keyword>
<evidence type="ECO:0000256" key="4">
    <source>
        <dbReference type="ARBA" id="ARBA00035204"/>
    </source>
</evidence>
<evidence type="ECO:0000256" key="5">
    <source>
        <dbReference type="HAMAP-Rule" id="MF_00374"/>
    </source>
</evidence>
<keyword evidence="3 5" id="KW-0687">Ribonucleoprotein</keyword>
<accession>A0A419UTX6</accession>
<evidence type="ECO:0000256" key="1">
    <source>
        <dbReference type="ARBA" id="ARBA00009254"/>
    </source>
</evidence>
<dbReference type="SUPFAM" id="SSF46561">
    <property type="entry name" value="Ribosomal protein L29 (L29p)"/>
    <property type="match status" value="1"/>
</dbReference>
<dbReference type="PANTHER" id="PTHR10916:SF0">
    <property type="entry name" value="LARGE RIBOSOMAL SUBUNIT PROTEIN UL29C"/>
    <property type="match status" value="1"/>
</dbReference>
<dbReference type="InterPro" id="IPR050063">
    <property type="entry name" value="Ribosomal_protein_uL29"/>
</dbReference>
<dbReference type="PROSITE" id="PS00579">
    <property type="entry name" value="RIBOSOMAL_L29"/>
    <property type="match status" value="1"/>
</dbReference>
<dbReference type="InterPro" id="IPR018254">
    <property type="entry name" value="Ribosomal_uL29_CS"/>
</dbReference>
<dbReference type="Pfam" id="PF00831">
    <property type="entry name" value="Ribosomal_L29"/>
    <property type="match status" value="1"/>
</dbReference>
<dbReference type="Gene3D" id="1.10.287.310">
    <property type="match status" value="1"/>
</dbReference>
<dbReference type="CDD" id="cd00427">
    <property type="entry name" value="Ribosomal_L29_HIP"/>
    <property type="match status" value="1"/>
</dbReference>
<protein>
    <recommendedName>
        <fullName evidence="4 5">Large ribosomal subunit protein uL29</fullName>
    </recommendedName>
</protein>
<dbReference type="HAMAP" id="MF_00374">
    <property type="entry name" value="Ribosomal_uL29"/>
    <property type="match status" value="1"/>
</dbReference>
<keyword evidence="7" id="KW-1185">Reference proteome</keyword>
<evidence type="ECO:0000256" key="2">
    <source>
        <dbReference type="ARBA" id="ARBA00022980"/>
    </source>
</evidence>
<comment type="caution">
    <text evidence="6">The sequence shown here is derived from an EMBL/GenBank/DDBJ whole genome shotgun (WGS) entry which is preliminary data.</text>
</comment>
<dbReference type="GO" id="GO:0022625">
    <property type="term" value="C:cytosolic large ribosomal subunit"/>
    <property type="evidence" value="ECO:0007669"/>
    <property type="project" value="TreeGrafter"/>
</dbReference>
<dbReference type="InterPro" id="IPR001854">
    <property type="entry name" value="Ribosomal_uL29"/>
</dbReference>
<dbReference type="AlphaFoldDB" id="A0A419UTX6"/>
<evidence type="ECO:0000313" key="6">
    <source>
        <dbReference type="EMBL" id="RKD67568.1"/>
    </source>
</evidence>
<dbReference type="PANTHER" id="PTHR10916">
    <property type="entry name" value="60S RIBOSOMAL PROTEIN L35/50S RIBOSOMAL PROTEIN L29"/>
    <property type="match status" value="1"/>
</dbReference>
<reference evidence="6 7" key="1">
    <citation type="submission" date="2018-09" db="EMBL/GenBank/DDBJ databases">
        <title>Genomic Encyclopedia of Archaeal and Bacterial Type Strains, Phase II (KMG-II): from individual species to whole genera.</title>
        <authorList>
            <person name="Goeker M."/>
        </authorList>
    </citation>
    <scope>NUCLEOTIDE SEQUENCE [LARGE SCALE GENOMIC DNA]</scope>
    <source>
        <strain evidence="6 7">DSM 17008</strain>
    </source>
</reference>
<name>A0A419UTX6_9BACL</name>
<evidence type="ECO:0000313" key="7">
    <source>
        <dbReference type="Proteomes" id="UP000285120"/>
    </source>
</evidence>
<dbReference type="InterPro" id="IPR036049">
    <property type="entry name" value="Ribosomal_uL29_sf"/>
</dbReference>
<dbReference type="NCBIfam" id="TIGR00012">
    <property type="entry name" value="L29"/>
    <property type="match status" value="1"/>
</dbReference>
<evidence type="ECO:0000256" key="3">
    <source>
        <dbReference type="ARBA" id="ARBA00023274"/>
    </source>
</evidence>
<dbReference type="GO" id="GO:0006412">
    <property type="term" value="P:translation"/>
    <property type="evidence" value="ECO:0007669"/>
    <property type="project" value="UniProtKB-UniRule"/>
</dbReference>
<dbReference type="GO" id="GO:0003735">
    <property type="term" value="F:structural constituent of ribosome"/>
    <property type="evidence" value="ECO:0007669"/>
    <property type="project" value="InterPro"/>
</dbReference>
<proteinExistence type="inferred from homology"/>
<dbReference type="OrthoDB" id="9815192at2"/>
<dbReference type="RefSeq" id="WP_120194594.1">
    <property type="nucleotide sequence ID" value="NZ_RAPK01000014.1"/>
</dbReference>
<dbReference type="FunFam" id="1.10.287.310:FF:000001">
    <property type="entry name" value="50S ribosomal protein L29"/>
    <property type="match status" value="1"/>
</dbReference>
<dbReference type="EMBL" id="RAPK01000014">
    <property type="protein sequence ID" value="RKD67568.1"/>
    <property type="molecule type" value="Genomic_DNA"/>
</dbReference>